<dbReference type="CDD" id="cd00483">
    <property type="entry name" value="HPPK"/>
    <property type="match status" value="1"/>
</dbReference>
<proteinExistence type="inferred from homology"/>
<keyword evidence="8" id="KW-0067">ATP-binding</keyword>
<evidence type="ECO:0000256" key="8">
    <source>
        <dbReference type="ARBA" id="ARBA00022840"/>
    </source>
</evidence>
<comment type="caution">
    <text evidence="15">The sequence shown here is derived from an EMBL/GenBank/DDBJ whole genome shotgun (WGS) entry which is preliminary data.</text>
</comment>
<dbReference type="InterPro" id="IPR000550">
    <property type="entry name" value="Hppk"/>
</dbReference>
<dbReference type="Pfam" id="PF01712">
    <property type="entry name" value="dNK"/>
    <property type="match status" value="1"/>
</dbReference>
<name>A0ABP9HIU4_9FLAO</name>
<dbReference type="NCBIfam" id="TIGR01498">
    <property type="entry name" value="folK"/>
    <property type="match status" value="1"/>
</dbReference>
<dbReference type="PANTHER" id="PTHR43071">
    <property type="entry name" value="2-AMINO-4-HYDROXY-6-HYDROXYMETHYLDIHYDROPTERIDINE PYROPHOSPHOKINASE"/>
    <property type="match status" value="1"/>
</dbReference>
<evidence type="ECO:0000259" key="14">
    <source>
        <dbReference type="Pfam" id="PF01712"/>
    </source>
</evidence>
<keyword evidence="7" id="KW-0418">Kinase</keyword>
<evidence type="ECO:0000256" key="12">
    <source>
        <dbReference type="ARBA" id="ARBA00033413"/>
    </source>
</evidence>
<keyword evidence="6" id="KW-0547">Nucleotide-binding</keyword>
<comment type="pathway">
    <text evidence="1">Cofactor biosynthesis; tetrahydrofolate biosynthesis; 2-amino-4-hydroxy-6-hydroxymethyl-7,8-dihydropteridine diphosphate from 7,8-dihydroneopterin triphosphate: step 4/4.</text>
</comment>
<evidence type="ECO:0000256" key="11">
    <source>
        <dbReference type="ARBA" id="ARBA00029766"/>
    </source>
</evidence>
<evidence type="ECO:0000256" key="4">
    <source>
        <dbReference type="ARBA" id="ARBA00016218"/>
    </source>
</evidence>
<dbReference type="Gene3D" id="3.30.70.560">
    <property type="entry name" value="7,8-Dihydro-6-hydroxymethylpterin-pyrophosphokinase HPPK"/>
    <property type="match status" value="1"/>
</dbReference>
<dbReference type="SUPFAM" id="SSF55083">
    <property type="entry name" value="6-hydroxymethyl-7,8-dihydropterin pyrophosphokinase, HPPK"/>
    <property type="match status" value="1"/>
</dbReference>
<dbReference type="EC" id="2.7.6.3" evidence="3"/>
<evidence type="ECO:0000259" key="13">
    <source>
        <dbReference type="Pfam" id="PF01288"/>
    </source>
</evidence>
<dbReference type="PANTHER" id="PTHR43071:SF1">
    <property type="entry name" value="2-AMINO-4-HYDROXY-6-HYDROXYMETHYLDIHYDROPTERIDINE PYROPHOSPHOKINASE"/>
    <property type="match status" value="1"/>
</dbReference>
<comment type="similarity">
    <text evidence="2">Belongs to the HPPK family.</text>
</comment>
<evidence type="ECO:0000313" key="15">
    <source>
        <dbReference type="EMBL" id="GAA4971572.1"/>
    </source>
</evidence>
<evidence type="ECO:0000256" key="1">
    <source>
        <dbReference type="ARBA" id="ARBA00005051"/>
    </source>
</evidence>
<evidence type="ECO:0000256" key="7">
    <source>
        <dbReference type="ARBA" id="ARBA00022777"/>
    </source>
</evidence>
<evidence type="ECO:0000313" key="16">
    <source>
        <dbReference type="Proteomes" id="UP001501692"/>
    </source>
</evidence>
<organism evidence="15 16">
    <name type="scientific">Algibacter aquimarinus</name>
    <dbReference type="NCBI Taxonomy" id="1136748"/>
    <lineage>
        <taxon>Bacteria</taxon>
        <taxon>Pseudomonadati</taxon>
        <taxon>Bacteroidota</taxon>
        <taxon>Flavobacteriia</taxon>
        <taxon>Flavobacteriales</taxon>
        <taxon>Flavobacteriaceae</taxon>
        <taxon>Algibacter</taxon>
    </lineage>
</organism>
<dbReference type="CDD" id="cd01673">
    <property type="entry name" value="dNK"/>
    <property type="match status" value="1"/>
</dbReference>
<dbReference type="Pfam" id="PF01288">
    <property type="entry name" value="HPPK"/>
    <property type="match status" value="1"/>
</dbReference>
<keyword evidence="5" id="KW-0808">Transferase</keyword>
<protein>
    <recommendedName>
        <fullName evidence="4">2-amino-4-hydroxy-6-hydroxymethyldihydropteridine pyrophosphokinase</fullName>
        <ecNumber evidence="3">2.7.6.3</ecNumber>
    </recommendedName>
    <alternativeName>
        <fullName evidence="11">6-hydroxymethyl-7,8-dihydropterin pyrophosphokinase</fullName>
    </alternativeName>
    <alternativeName>
        <fullName evidence="12">7,8-dihydro-6-hydroxymethylpterin-pyrophosphokinase</fullName>
    </alternativeName>
</protein>
<sequence>MLKPTTYYIALGSNKGEKLKHLQHAVDAIHERIGNIKLISKVYKSPAIGFQGDDFLNCCLVLEAYLKPQKVLKTLLKIEIDLGRTRSKKEGYEARIIDLDIVLAEDNIINTKTLQVPHPEMQKRKFVLQPLNDIASKIKHPKLDKEVAVLLNECEDESVLEPIKIWLKNPSKLYDFSKFNYIAIEGNIGAGKTSLATKMAYDFNAKLILERFADNPFLPKFYEDANRYAFTLEMSFLADRYQQISDDLSQLDLFKDFIVSDYDIFKSLIFSKITLNEDEFSLYRKLFYLMYKDIAKPELYIYLYQNTPRLQENIKKRGREYEQNIADDYLEKINAGYLEFLKTQKDFNVKIIDVSDRDFVENRSDYLWVLSEICEE</sequence>
<evidence type="ECO:0000256" key="5">
    <source>
        <dbReference type="ARBA" id="ARBA00022679"/>
    </source>
</evidence>
<dbReference type="InterPro" id="IPR027417">
    <property type="entry name" value="P-loop_NTPase"/>
</dbReference>
<dbReference type="SUPFAM" id="SSF52540">
    <property type="entry name" value="P-loop containing nucleoside triphosphate hydrolases"/>
    <property type="match status" value="1"/>
</dbReference>
<feature type="domain" description="Deoxynucleoside kinase" evidence="14">
    <location>
        <begin position="182"/>
        <end position="373"/>
    </location>
</feature>
<dbReference type="RefSeq" id="WP_345168489.1">
    <property type="nucleotide sequence ID" value="NZ_BAABJK010000007.1"/>
</dbReference>
<dbReference type="Proteomes" id="UP001501692">
    <property type="component" value="Unassembled WGS sequence"/>
</dbReference>
<evidence type="ECO:0000256" key="6">
    <source>
        <dbReference type="ARBA" id="ARBA00022741"/>
    </source>
</evidence>
<keyword evidence="9" id="KW-0289">Folate biosynthesis</keyword>
<gene>
    <name evidence="15" type="primary">folK</name>
    <name evidence="15" type="ORF">GCM10023315_22060</name>
</gene>
<reference evidence="16" key="1">
    <citation type="journal article" date="2019" name="Int. J. Syst. Evol. Microbiol.">
        <title>The Global Catalogue of Microorganisms (GCM) 10K type strain sequencing project: providing services to taxonomists for standard genome sequencing and annotation.</title>
        <authorList>
            <consortium name="The Broad Institute Genomics Platform"/>
            <consortium name="The Broad Institute Genome Sequencing Center for Infectious Disease"/>
            <person name="Wu L."/>
            <person name="Ma J."/>
        </authorList>
    </citation>
    <scope>NUCLEOTIDE SEQUENCE [LARGE SCALE GENOMIC DNA]</scope>
    <source>
        <strain evidence="16">JCM 18287</strain>
    </source>
</reference>
<evidence type="ECO:0000256" key="9">
    <source>
        <dbReference type="ARBA" id="ARBA00022909"/>
    </source>
</evidence>
<feature type="domain" description="7,8-dihydro-6-hydroxymethylpterin-pyrophosphokinase" evidence="13">
    <location>
        <begin position="8"/>
        <end position="135"/>
    </location>
</feature>
<evidence type="ECO:0000256" key="10">
    <source>
        <dbReference type="ARBA" id="ARBA00029409"/>
    </source>
</evidence>
<dbReference type="EMBL" id="BAABJK010000007">
    <property type="protein sequence ID" value="GAA4971572.1"/>
    <property type="molecule type" value="Genomic_DNA"/>
</dbReference>
<keyword evidence="16" id="KW-1185">Reference proteome</keyword>
<dbReference type="InterPro" id="IPR035907">
    <property type="entry name" value="Hppk_sf"/>
</dbReference>
<comment type="function">
    <text evidence="10">Catalyzes the transfer of pyrophosphate from adenosine triphosphate (ATP) to 6-hydroxymethyl-7,8-dihydropterin, an enzymatic step in folate biosynthesis pathway.</text>
</comment>
<dbReference type="InterPro" id="IPR031314">
    <property type="entry name" value="DNK_dom"/>
</dbReference>
<evidence type="ECO:0000256" key="3">
    <source>
        <dbReference type="ARBA" id="ARBA00013253"/>
    </source>
</evidence>
<accession>A0ABP9HIU4</accession>
<evidence type="ECO:0000256" key="2">
    <source>
        <dbReference type="ARBA" id="ARBA00005810"/>
    </source>
</evidence>
<dbReference type="Gene3D" id="3.40.50.300">
    <property type="entry name" value="P-loop containing nucleotide triphosphate hydrolases"/>
    <property type="match status" value="1"/>
</dbReference>